<feature type="region of interest" description="Disordered" evidence="1">
    <location>
        <begin position="1"/>
        <end position="25"/>
    </location>
</feature>
<dbReference type="EMBL" id="CM000126">
    <property type="protein sequence ID" value="EEC71728.1"/>
    <property type="molecule type" value="Genomic_DNA"/>
</dbReference>
<feature type="region of interest" description="Disordered" evidence="1">
    <location>
        <begin position="38"/>
        <end position="121"/>
    </location>
</feature>
<feature type="compositionally biased region" description="Polar residues" evidence="1">
    <location>
        <begin position="1"/>
        <end position="22"/>
    </location>
</feature>
<keyword evidence="3" id="KW-1185">Reference proteome</keyword>
<feature type="compositionally biased region" description="Acidic residues" evidence="1">
    <location>
        <begin position="112"/>
        <end position="121"/>
    </location>
</feature>
<organism evidence="2 3">
    <name type="scientific">Oryza sativa subsp. indica</name>
    <name type="common">Rice</name>
    <dbReference type="NCBI Taxonomy" id="39946"/>
    <lineage>
        <taxon>Eukaryota</taxon>
        <taxon>Viridiplantae</taxon>
        <taxon>Streptophyta</taxon>
        <taxon>Embryophyta</taxon>
        <taxon>Tracheophyta</taxon>
        <taxon>Spermatophyta</taxon>
        <taxon>Magnoliopsida</taxon>
        <taxon>Liliopsida</taxon>
        <taxon>Poales</taxon>
        <taxon>Poaceae</taxon>
        <taxon>BOP clade</taxon>
        <taxon>Oryzoideae</taxon>
        <taxon>Oryzeae</taxon>
        <taxon>Oryzinae</taxon>
        <taxon>Oryza</taxon>
        <taxon>Oryza sativa</taxon>
    </lineage>
</organism>
<evidence type="ECO:0000256" key="1">
    <source>
        <dbReference type="SAM" id="MobiDB-lite"/>
    </source>
</evidence>
<gene>
    <name evidence="2" type="ORF">OsI_04275</name>
</gene>
<dbReference type="HOGENOM" id="CLU_1698392_0_0_1"/>
<reference evidence="2 3" key="1">
    <citation type="journal article" date="2005" name="PLoS Biol.">
        <title>The genomes of Oryza sativa: a history of duplications.</title>
        <authorList>
            <person name="Yu J."/>
            <person name="Wang J."/>
            <person name="Lin W."/>
            <person name="Li S."/>
            <person name="Li H."/>
            <person name="Zhou J."/>
            <person name="Ni P."/>
            <person name="Dong W."/>
            <person name="Hu S."/>
            <person name="Zeng C."/>
            <person name="Zhang J."/>
            <person name="Zhang Y."/>
            <person name="Li R."/>
            <person name="Xu Z."/>
            <person name="Li S."/>
            <person name="Li X."/>
            <person name="Zheng H."/>
            <person name="Cong L."/>
            <person name="Lin L."/>
            <person name="Yin J."/>
            <person name="Geng J."/>
            <person name="Li G."/>
            <person name="Shi J."/>
            <person name="Liu J."/>
            <person name="Lv H."/>
            <person name="Li J."/>
            <person name="Wang J."/>
            <person name="Deng Y."/>
            <person name="Ran L."/>
            <person name="Shi X."/>
            <person name="Wang X."/>
            <person name="Wu Q."/>
            <person name="Li C."/>
            <person name="Ren X."/>
            <person name="Wang J."/>
            <person name="Wang X."/>
            <person name="Li D."/>
            <person name="Liu D."/>
            <person name="Zhang X."/>
            <person name="Ji Z."/>
            <person name="Zhao W."/>
            <person name="Sun Y."/>
            <person name="Zhang Z."/>
            <person name="Bao J."/>
            <person name="Han Y."/>
            <person name="Dong L."/>
            <person name="Ji J."/>
            <person name="Chen P."/>
            <person name="Wu S."/>
            <person name="Liu J."/>
            <person name="Xiao Y."/>
            <person name="Bu D."/>
            <person name="Tan J."/>
            <person name="Yang L."/>
            <person name="Ye C."/>
            <person name="Zhang J."/>
            <person name="Xu J."/>
            <person name="Zhou Y."/>
            <person name="Yu Y."/>
            <person name="Zhang B."/>
            <person name="Zhuang S."/>
            <person name="Wei H."/>
            <person name="Liu B."/>
            <person name="Lei M."/>
            <person name="Yu H."/>
            <person name="Li Y."/>
            <person name="Xu H."/>
            <person name="Wei S."/>
            <person name="He X."/>
            <person name="Fang L."/>
            <person name="Zhang Z."/>
            <person name="Zhang Y."/>
            <person name="Huang X."/>
            <person name="Su Z."/>
            <person name="Tong W."/>
            <person name="Li J."/>
            <person name="Tong Z."/>
            <person name="Li S."/>
            <person name="Ye J."/>
            <person name="Wang L."/>
            <person name="Fang L."/>
            <person name="Lei T."/>
            <person name="Chen C."/>
            <person name="Chen H."/>
            <person name="Xu Z."/>
            <person name="Li H."/>
            <person name="Huang H."/>
            <person name="Zhang F."/>
            <person name="Xu H."/>
            <person name="Li N."/>
            <person name="Zhao C."/>
            <person name="Li S."/>
            <person name="Dong L."/>
            <person name="Huang Y."/>
            <person name="Li L."/>
            <person name="Xi Y."/>
            <person name="Qi Q."/>
            <person name="Li W."/>
            <person name="Zhang B."/>
            <person name="Hu W."/>
            <person name="Zhang Y."/>
            <person name="Tian X."/>
            <person name="Jiao Y."/>
            <person name="Liang X."/>
            <person name="Jin J."/>
            <person name="Gao L."/>
            <person name="Zheng W."/>
            <person name="Hao B."/>
            <person name="Liu S."/>
            <person name="Wang W."/>
            <person name="Yuan L."/>
            <person name="Cao M."/>
            <person name="McDermott J."/>
            <person name="Samudrala R."/>
            <person name="Wang J."/>
            <person name="Wong G.K."/>
            <person name="Yang H."/>
        </authorList>
    </citation>
    <scope>NUCLEOTIDE SEQUENCE [LARGE SCALE GENOMIC DNA]</scope>
    <source>
        <strain evidence="3">cv. 93-11</strain>
    </source>
</reference>
<name>B8ABM0_ORYSI</name>
<proteinExistence type="predicted"/>
<evidence type="ECO:0000313" key="2">
    <source>
        <dbReference type="EMBL" id="EEC71728.1"/>
    </source>
</evidence>
<dbReference type="AlphaFoldDB" id="B8ABM0"/>
<accession>B8ABM0</accession>
<evidence type="ECO:0000313" key="3">
    <source>
        <dbReference type="Proteomes" id="UP000007015"/>
    </source>
</evidence>
<dbReference type="Proteomes" id="UP000007015">
    <property type="component" value="Chromosome 1"/>
</dbReference>
<dbReference type="Gramene" id="BGIOSGA004723-TA">
    <property type="protein sequence ID" value="BGIOSGA004723-PA"/>
    <property type="gene ID" value="BGIOSGA004723"/>
</dbReference>
<protein>
    <submittedName>
        <fullName evidence="2">Uncharacterized protein</fullName>
    </submittedName>
</protein>
<sequence length="155" mass="17222">MEQIINSQPSSSDMQGQVSIITGTPKAFQPSEFEYSMQSAVNTTRGDNRSADIIMQGDQNGDSDDSKNEQNPVDPWSLDILSMAANDKEKTTMESLNNGPEQNIEKGTNEIAESDENEELTEEDINNFLDQEQHEALQGKTLEIKASIYLKLECS</sequence>